<dbReference type="InterPro" id="IPR016181">
    <property type="entry name" value="Acyl_CoA_acyltransferase"/>
</dbReference>
<organism evidence="2 3">
    <name type="scientific">Algoriphagus ornithinivorans</name>
    <dbReference type="NCBI Taxonomy" id="226506"/>
    <lineage>
        <taxon>Bacteria</taxon>
        <taxon>Pseudomonadati</taxon>
        <taxon>Bacteroidota</taxon>
        <taxon>Cytophagia</taxon>
        <taxon>Cytophagales</taxon>
        <taxon>Cyclobacteriaceae</taxon>
        <taxon>Algoriphagus</taxon>
    </lineage>
</organism>
<sequence>MEFVELSDIRYGFAKDFKHDKNLRKSFNQLTESIFGFSLEDWYQEGLWGDYYIPYSLLHHNQVISNVSINKIEFDIDNERKVGIQIGTVMTDKRFRHKGLNRFLMEQVMNEWKDQADFIYLFANDTVLDFYPKFNFRRMEEYQYTKKINTRSSIKSFRKLNMEETKEQAFLIKRMKESIPTSRISMRNNPSLIMFYCNSFKKNSVYYIEEHNAITIAEYVGDTLYLDEIFSTKPLNIHDVIQTMVDESIAQVVLGFTPLDEIGFDKHLIKGSDTLFMLKDTHDFFINKHWMFPVLSHA</sequence>
<dbReference type="EMBL" id="FOVW01000008">
    <property type="protein sequence ID" value="SFO54708.1"/>
    <property type="molecule type" value="Genomic_DNA"/>
</dbReference>
<keyword evidence="3" id="KW-1185">Reference proteome</keyword>
<name>A0A1I5I248_9BACT</name>
<dbReference type="SUPFAM" id="SSF55729">
    <property type="entry name" value="Acyl-CoA N-acyltransferases (Nat)"/>
    <property type="match status" value="1"/>
</dbReference>
<dbReference type="InterPro" id="IPR000182">
    <property type="entry name" value="GNAT_dom"/>
</dbReference>
<protein>
    <submittedName>
        <fullName evidence="2">Acetyltransferase (GNAT) domain-containing protein</fullName>
    </submittedName>
</protein>
<reference evidence="3" key="1">
    <citation type="submission" date="2016-10" db="EMBL/GenBank/DDBJ databases">
        <authorList>
            <person name="Varghese N."/>
            <person name="Submissions S."/>
        </authorList>
    </citation>
    <scope>NUCLEOTIDE SEQUENCE [LARGE SCALE GENOMIC DNA]</scope>
    <source>
        <strain evidence="3">DSM 15282</strain>
    </source>
</reference>
<evidence type="ECO:0000259" key="1">
    <source>
        <dbReference type="PROSITE" id="PS51186"/>
    </source>
</evidence>
<dbReference type="Gene3D" id="3.40.630.30">
    <property type="match status" value="1"/>
</dbReference>
<gene>
    <name evidence="2" type="ORF">SAMN04488519_10838</name>
</gene>
<dbReference type="PROSITE" id="PS51186">
    <property type="entry name" value="GNAT"/>
    <property type="match status" value="1"/>
</dbReference>
<dbReference type="RefSeq" id="WP_091654801.1">
    <property type="nucleotide sequence ID" value="NZ_FOVW01000008.1"/>
</dbReference>
<dbReference type="AlphaFoldDB" id="A0A1I5I248"/>
<accession>A0A1I5I248</accession>
<feature type="domain" description="N-acetyltransferase" evidence="1">
    <location>
        <begin position="7"/>
        <end position="167"/>
    </location>
</feature>
<dbReference type="Proteomes" id="UP000199564">
    <property type="component" value="Unassembled WGS sequence"/>
</dbReference>
<proteinExistence type="predicted"/>
<dbReference type="STRING" id="226506.SAMN04488519_10838"/>
<evidence type="ECO:0000313" key="2">
    <source>
        <dbReference type="EMBL" id="SFO54708.1"/>
    </source>
</evidence>
<evidence type="ECO:0000313" key="3">
    <source>
        <dbReference type="Proteomes" id="UP000199564"/>
    </source>
</evidence>
<keyword evidence="2" id="KW-0808">Transferase</keyword>
<dbReference type="GO" id="GO:0016747">
    <property type="term" value="F:acyltransferase activity, transferring groups other than amino-acyl groups"/>
    <property type="evidence" value="ECO:0007669"/>
    <property type="project" value="InterPro"/>
</dbReference>